<evidence type="ECO:0000313" key="3">
    <source>
        <dbReference type="EMBL" id="PHJ20859.1"/>
    </source>
</evidence>
<evidence type="ECO:0000256" key="2">
    <source>
        <dbReference type="SAM" id="SignalP"/>
    </source>
</evidence>
<sequence>MAASRTLSTFLMALAVASASVPALTAADSDFTSKTVQAAALRVLGANDGADHAKPEDDRSDSSRGLASVLRLPMFYLDELFTYLEQLMTSDALQVPLNLPPPAHASTPSPASLSSMTPEERRRARGGNSEIRVFFNVSPLKMLNKVCHGARDICVAEFIDSLYTVISAVTQDPSFTRDRVKMTGVSARHQGVEQIITIADDSDLRFAQIAKEALLDIPKCGADTTLPICQTLTGKHLSLHGIAPQVTSIRPVRPAAP</sequence>
<dbReference type="AlphaFoldDB" id="A0A2C6KVP6"/>
<dbReference type="GeneID" id="94428681"/>
<name>A0A2C6KVP6_9APIC</name>
<keyword evidence="3" id="KW-0812">Transmembrane</keyword>
<feature type="compositionally biased region" description="Low complexity" evidence="1">
    <location>
        <begin position="104"/>
        <end position="115"/>
    </location>
</feature>
<accession>A0A2C6KVP6</accession>
<dbReference type="VEuPathDB" id="ToxoDB:CSUI_005293"/>
<gene>
    <name evidence="3" type="ORF">CSUI_005293</name>
</gene>
<evidence type="ECO:0000313" key="4">
    <source>
        <dbReference type="Proteomes" id="UP000221165"/>
    </source>
</evidence>
<dbReference type="OrthoDB" id="332382at2759"/>
<feature type="signal peptide" evidence="2">
    <location>
        <begin position="1"/>
        <end position="19"/>
    </location>
</feature>
<protein>
    <submittedName>
        <fullName evidence="3">Transmembrane protein</fullName>
    </submittedName>
</protein>
<organism evidence="3 4">
    <name type="scientific">Cystoisospora suis</name>
    <dbReference type="NCBI Taxonomy" id="483139"/>
    <lineage>
        <taxon>Eukaryota</taxon>
        <taxon>Sar</taxon>
        <taxon>Alveolata</taxon>
        <taxon>Apicomplexa</taxon>
        <taxon>Conoidasida</taxon>
        <taxon>Coccidia</taxon>
        <taxon>Eucoccidiorida</taxon>
        <taxon>Eimeriorina</taxon>
        <taxon>Sarcocystidae</taxon>
        <taxon>Cystoisospora</taxon>
    </lineage>
</organism>
<feature type="chain" id="PRO_5012790357" evidence="2">
    <location>
        <begin position="20"/>
        <end position="257"/>
    </location>
</feature>
<keyword evidence="3" id="KW-0472">Membrane</keyword>
<dbReference type="Proteomes" id="UP000221165">
    <property type="component" value="Unassembled WGS sequence"/>
</dbReference>
<reference evidence="3 4" key="1">
    <citation type="journal article" date="2017" name="Int. J. Parasitol.">
        <title>The genome of the protozoan parasite Cystoisospora suis and a reverse vaccinology approach to identify vaccine candidates.</title>
        <authorList>
            <person name="Palmieri N."/>
            <person name="Shrestha A."/>
            <person name="Ruttkowski B."/>
            <person name="Beck T."/>
            <person name="Vogl C."/>
            <person name="Tomley F."/>
            <person name="Blake D.P."/>
            <person name="Joachim A."/>
        </authorList>
    </citation>
    <scope>NUCLEOTIDE SEQUENCE [LARGE SCALE GENOMIC DNA]</scope>
    <source>
        <strain evidence="3 4">Wien I</strain>
    </source>
</reference>
<comment type="caution">
    <text evidence="3">The sequence shown here is derived from an EMBL/GenBank/DDBJ whole genome shotgun (WGS) entry which is preliminary data.</text>
</comment>
<evidence type="ECO:0000256" key="1">
    <source>
        <dbReference type="SAM" id="MobiDB-lite"/>
    </source>
</evidence>
<keyword evidence="2" id="KW-0732">Signal</keyword>
<keyword evidence="4" id="KW-1185">Reference proteome</keyword>
<dbReference type="RefSeq" id="XP_067922544.1">
    <property type="nucleotide sequence ID" value="XM_068065470.1"/>
</dbReference>
<dbReference type="EMBL" id="MIGC01002565">
    <property type="protein sequence ID" value="PHJ20859.1"/>
    <property type="molecule type" value="Genomic_DNA"/>
</dbReference>
<feature type="region of interest" description="Disordered" evidence="1">
    <location>
        <begin position="99"/>
        <end position="125"/>
    </location>
</feature>
<proteinExistence type="predicted"/>